<proteinExistence type="predicted"/>
<dbReference type="AlphaFoldDB" id="A0A3A5K8K6"/>
<evidence type="ECO:0000313" key="1">
    <source>
        <dbReference type="EMBL" id="RJT31485.1"/>
    </source>
</evidence>
<comment type="caution">
    <text evidence="1">The sequence shown here is derived from an EMBL/GenBank/DDBJ whole genome shotgun (WGS) entry which is preliminary data.</text>
</comment>
<accession>A0A3A5K8K6</accession>
<reference evidence="1 2" key="1">
    <citation type="submission" date="2018-09" db="EMBL/GenBank/DDBJ databases">
        <title>Mesorhizobium carmichaelinearum sp. nov. isolated from Carmichaelinea spp. root nodules in New Zealand.</title>
        <authorList>
            <person name="De Meyer S.E."/>
        </authorList>
    </citation>
    <scope>NUCLEOTIDE SEQUENCE [LARGE SCALE GENOMIC DNA]</scope>
    <source>
        <strain evidence="1 2">ICMP19557</strain>
    </source>
</reference>
<dbReference type="SUPFAM" id="SSF52540">
    <property type="entry name" value="P-loop containing nucleoside triphosphate hydrolases"/>
    <property type="match status" value="1"/>
</dbReference>
<protein>
    <recommendedName>
        <fullName evidence="3">ATP-binding protein</fullName>
    </recommendedName>
</protein>
<dbReference type="Pfam" id="PF13671">
    <property type="entry name" value="AAA_33"/>
    <property type="match status" value="1"/>
</dbReference>
<name>A0A3A5K8K6_9HYPH</name>
<organism evidence="1 2">
    <name type="scientific">Mesorhizobium waimense</name>
    <dbReference type="NCBI Taxonomy" id="1300307"/>
    <lineage>
        <taxon>Bacteria</taxon>
        <taxon>Pseudomonadati</taxon>
        <taxon>Pseudomonadota</taxon>
        <taxon>Alphaproteobacteria</taxon>
        <taxon>Hyphomicrobiales</taxon>
        <taxon>Phyllobacteriaceae</taxon>
        <taxon>Mesorhizobium</taxon>
    </lineage>
</organism>
<evidence type="ECO:0008006" key="3">
    <source>
        <dbReference type="Google" id="ProtNLM"/>
    </source>
</evidence>
<sequence>MINIDQALFWSLPGPSGFIDDIAEAVTKHGTVAIQAPLYRAPGLSEAVIERLENDGYVPVFTVPPGARGPIIHRLAVAGGEMRMSMRTAGSLIDKPEFRGAAFFIEDINTGEWDNWVTFFRSYSAEWRRRSNEALKPVLVALVPPDVPKADLDRLFLGALVRWSGRVSSFDMRTYISRRTGRFTGLPLLEKVAIEVAIRLSGYDPRLAEYLVTLDPVSAVDPWDTLKAAYGGNADVRPCWGNGLVDTIDGDVYIHTASLIAANDRKAFDIRRWRAVSGPVLDFNATVCRHFADVYANLIDAKLPWRVALPFGEKIVTNRYDMENSYIRECLGSALEEGEIRFLKQTAKARNNIAHNDIPAGALISTLSTTWKTYASSSKKETVGWNWPRCGQKLVMMVGPSGAGKSTFAKTNYPPDEIISADAVREQLFGSAVVAGPQAKIFKVVTERLVAKLSRGESAVLDATNIKKRDRLNIVDLIPEDIKVEYVVLDRDMDDKRRDGGWRNGRDGLLEGHADIFAAEIADILAGDQRTNILVTDQRLGNTK</sequence>
<keyword evidence="2" id="KW-1185">Reference proteome</keyword>
<dbReference type="InterPro" id="IPR027417">
    <property type="entry name" value="P-loop_NTPase"/>
</dbReference>
<dbReference type="Gene3D" id="3.40.50.300">
    <property type="entry name" value="P-loop containing nucleotide triphosphate hydrolases"/>
    <property type="match status" value="1"/>
</dbReference>
<dbReference type="Proteomes" id="UP000272706">
    <property type="component" value="Unassembled WGS sequence"/>
</dbReference>
<evidence type="ECO:0000313" key="2">
    <source>
        <dbReference type="Proteomes" id="UP000272706"/>
    </source>
</evidence>
<dbReference type="OrthoDB" id="9807890at2"/>
<dbReference type="EMBL" id="QZWZ01000030">
    <property type="protein sequence ID" value="RJT31485.1"/>
    <property type="molecule type" value="Genomic_DNA"/>
</dbReference>
<gene>
    <name evidence="1" type="ORF">D3227_28570</name>
</gene>
<dbReference type="RefSeq" id="WP_120017581.1">
    <property type="nucleotide sequence ID" value="NZ_QZWZ01000030.1"/>
</dbReference>